<dbReference type="InParanoid" id="A0A0D0DAE5"/>
<feature type="compositionally biased region" description="Polar residues" evidence="1">
    <location>
        <begin position="42"/>
        <end position="57"/>
    </location>
</feature>
<dbReference type="EMBL" id="KN825130">
    <property type="protein sequence ID" value="KIK94102.1"/>
    <property type="molecule type" value="Genomic_DNA"/>
</dbReference>
<reference evidence="3" key="2">
    <citation type="submission" date="2015-01" db="EMBL/GenBank/DDBJ databases">
        <title>Evolutionary Origins and Diversification of the Mycorrhizal Mutualists.</title>
        <authorList>
            <consortium name="DOE Joint Genome Institute"/>
            <consortium name="Mycorrhizal Genomics Consortium"/>
            <person name="Kohler A."/>
            <person name="Kuo A."/>
            <person name="Nagy L.G."/>
            <person name="Floudas D."/>
            <person name="Copeland A."/>
            <person name="Barry K.W."/>
            <person name="Cichocki N."/>
            <person name="Veneault-Fourrey C."/>
            <person name="LaButti K."/>
            <person name="Lindquist E.A."/>
            <person name="Lipzen A."/>
            <person name="Lundell T."/>
            <person name="Morin E."/>
            <person name="Murat C."/>
            <person name="Riley R."/>
            <person name="Ohm R."/>
            <person name="Sun H."/>
            <person name="Tunlid A."/>
            <person name="Henrissat B."/>
            <person name="Grigoriev I.V."/>
            <person name="Hibbett D.S."/>
            <person name="Martin F."/>
        </authorList>
    </citation>
    <scope>NUCLEOTIDE SEQUENCE [LARGE SCALE GENOMIC DNA]</scope>
    <source>
        <strain evidence="3">Ve08.2h10</strain>
    </source>
</reference>
<accession>A0A0D0DAE5</accession>
<dbReference type="HOGENOM" id="CLU_2886466_0_0_1"/>
<sequence>MAVVQATLDSDYEEQTDRWAYGRVTHEPYQQVPMHEKLLPATASTSDGSPSLQGQRTTGDRHD</sequence>
<dbReference type="AlphaFoldDB" id="A0A0D0DAE5"/>
<reference evidence="2 3" key="1">
    <citation type="submission" date="2014-04" db="EMBL/GenBank/DDBJ databases">
        <authorList>
            <consortium name="DOE Joint Genome Institute"/>
            <person name="Kuo A."/>
            <person name="Kohler A."/>
            <person name="Jargeat P."/>
            <person name="Nagy L.G."/>
            <person name="Floudas D."/>
            <person name="Copeland A."/>
            <person name="Barry K.W."/>
            <person name="Cichocki N."/>
            <person name="Veneault-Fourrey C."/>
            <person name="LaButti K."/>
            <person name="Lindquist E.A."/>
            <person name="Lipzen A."/>
            <person name="Lundell T."/>
            <person name="Morin E."/>
            <person name="Murat C."/>
            <person name="Sun H."/>
            <person name="Tunlid A."/>
            <person name="Henrissat B."/>
            <person name="Grigoriev I.V."/>
            <person name="Hibbett D.S."/>
            <person name="Martin F."/>
            <person name="Nordberg H.P."/>
            <person name="Cantor M.N."/>
            <person name="Hua S.X."/>
        </authorList>
    </citation>
    <scope>NUCLEOTIDE SEQUENCE [LARGE SCALE GENOMIC DNA]</scope>
    <source>
        <strain evidence="2 3">Ve08.2h10</strain>
    </source>
</reference>
<dbReference type="Proteomes" id="UP000054538">
    <property type="component" value="Unassembled WGS sequence"/>
</dbReference>
<keyword evidence="3" id="KW-1185">Reference proteome</keyword>
<evidence type="ECO:0000313" key="2">
    <source>
        <dbReference type="EMBL" id="KIK94102.1"/>
    </source>
</evidence>
<organism evidence="2 3">
    <name type="scientific">Paxillus rubicundulus Ve08.2h10</name>
    <dbReference type="NCBI Taxonomy" id="930991"/>
    <lineage>
        <taxon>Eukaryota</taxon>
        <taxon>Fungi</taxon>
        <taxon>Dikarya</taxon>
        <taxon>Basidiomycota</taxon>
        <taxon>Agaricomycotina</taxon>
        <taxon>Agaricomycetes</taxon>
        <taxon>Agaricomycetidae</taxon>
        <taxon>Boletales</taxon>
        <taxon>Paxilineae</taxon>
        <taxon>Paxillaceae</taxon>
        <taxon>Paxillus</taxon>
    </lineage>
</organism>
<evidence type="ECO:0000256" key="1">
    <source>
        <dbReference type="SAM" id="MobiDB-lite"/>
    </source>
</evidence>
<proteinExistence type="predicted"/>
<feature type="region of interest" description="Disordered" evidence="1">
    <location>
        <begin position="34"/>
        <end position="63"/>
    </location>
</feature>
<protein>
    <submittedName>
        <fullName evidence="2">Uncharacterized protein</fullName>
    </submittedName>
</protein>
<name>A0A0D0DAE5_9AGAM</name>
<evidence type="ECO:0000313" key="3">
    <source>
        <dbReference type="Proteomes" id="UP000054538"/>
    </source>
</evidence>
<gene>
    <name evidence="2" type="ORF">PAXRUDRAFT_828351</name>
</gene>